<dbReference type="Proteomes" id="UP000235965">
    <property type="component" value="Unassembled WGS sequence"/>
</dbReference>
<evidence type="ECO:0000256" key="12">
    <source>
        <dbReference type="ARBA" id="ARBA00023136"/>
    </source>
</evidence>
<keyword evidence="10 13" id="KW-1133">Transmembrane helix</keyword>
<proteinExistence type="inferred from homology"/>
<evidence type="ECO:0000256" key="5">
    <source>
        <dbReference type="ARBA" id="ARBA00022448"/>
    </source>
</evidence>
<evidence type="ECO:0000256" key="8">
    <source>
        <dbReference type="ARBA" id="ARBA00022692"/>
    </source>
</evidence>
<feature type="transmembrane region" description="Helical" evidence="13">
    <location>
        <begin position="67"/>
        <end position="88"/>
    </location>
</feature>
<dbReference type="InParanoid" id="A0A2J7PML7"/>
<keyword evidence="6" id="KW-1003">Cell membrane</keyword>
<sequence>MALEDYKEIVAMAASFMTIAQFFAGMFICKDIVKKGSTENVSGVPFIGGTAMGVLMFQYSIILKDPAMTRVNVVGFSLNLCYLLCYYIYSENKREVQKQVFHATAFVAALIAYVFWENPDLVEVRYGIIITTLLMLLISSPLLSLGDIIRTKSTETLPFPLILSGFIVTFLWLLYGVIIKNPFIQFQNVVAFALFAVQLSLFAIYPSRPKEKEKKRE</sequence>
<dbReference type="EMBL" id="NEVH01023973">
    <property type="protein sequence ID" value="PNF17582.1"/>
    <property type="molecule type" value="Genomic_DNA"/>
</dbReference>
<gene>
    <name evidence="14" type="primary">slv</name>
    <name evidence="14" type="ORF">B7P43_G14509</name>
</gene>
<evidence type="ECO:0000256" key="9">
    <source>
        <dbReference type="ARBA" id="ARBA00022737"/>
    </source>
</evidence>
<evidence type="ECO:0000256" key="13">
    <source>
        <dbReference type="SAM" id="Phobius"/>
    </source>
</evidence>
<dbReference type="GO" id="GO:0000139">
    <property type="term" value="C:Golgi membrane"/>
    <property type="evidence" value="ECO:0007669"/>
    <property type="project" value="UniProtKB-SubCell"/>
</dbReference>
<accession>A0A2J7PML7</accession>
<reference evidence="14 15" key="1">
    <citation type="submission" date="2017-12" db="EMBL/GenBank/DDBJ databases">
        <title>Hemimetabolous genomes reveal molecular basis of termite eusociality.</title>
        <authorList>
            <person name="Harrison M.C."/>
            <person name="Jongepier E."/>
            <person name="Robertson H.M."/>
            <person name="Arning N."/>
            <person name="Bitard-Feildel T."/>
            <person name="Chao H."/>
            <person name="Childers C.P."/>
            <person name="Dinh H."/>
            <person name="Doddapaneni H."/>
            <person name="Dugan S."/>
            <person name="Gowin J."/>
            <person name="Greiner C."/>
            <person name="Han Y."/>
            <person name="Hu H."/>
            <person name="Hughes D.S.T."/>
            <person name="Huylmans A.-K."/>
            <person name="Kemena C."/>
            <person name="Kremer L.P.M."/>
            <person name="Lee S.L."/>
            <person name="Lopez-Ezquerra A."/>
            <person name="Mallet L."/>
            <person name="Monroy-Kuhn J.M."/>
            <person name="Moser A."/>
            <person name="Murali S.C."/>
            <person name="Muzny D.M."/>
            <person name="Otani S."/>
            <person name="Piulachs M.-D."/>
            <person name="Poelchau M."/>
            <person name="Qu J."/>
            <person name="Schaub F."/>
            <person name="Wada-Katsumata A."/>
            <person name="Worley K.C."/>
            <person name="Xie Q."/>
            <person name="Ylla G."/>
            <person name="Poulsen M."/>
            <person name="Gibbs R.A."/>
            <person name="Schal C."/>
            <person name="Richards S."/>
            <person name="Belles X."/>
            <person name="Korb J."/>
            <person name="Bornberg-Bauer E."/>
        </authorList>
    </citation>
    <scope>NUCLEOTIDE SEQUENCE [LARGE SCALE GENOMIC DNA]</scope>
    <source>
        <tissue evidence="14">Whole body</tissue>
    </source>
</reference>
<dbReference type="GO" id="GO:0051119">
    <property type="term" value="F:sugar transmembrane transporter activity"/>
    <property type="evidence" value="ECO:0007669"/>
    <property type="project" value="InterPro"/>
</dbReference>
<dbReference type="FunFam" id="1.20.1280.290:FF:000004">
    <property type="entry name" value="Sugar transporter SWEET"/>
    <property type="match status" value="1"/>
</dbReference>
<dbReference type="InterPro" id="IPR047664">
    <property type="entry name" value="SWEET"/>
</dbReference>
<name>A0A2J7PML7_9NEOP</name>
<evidence type="ECO:0000256" key="6">
    <source>
        <dbReference type="ARBA" id="ARBA00022475"/>
    </source>
</evidence>
<comment type="subcellular location">
    <subcellularLocation>
        <location evidence="1">Cell membrane</location>
        <topology evidence="1">Multi-pass membrane protein</topology>
    </subcellularLocation>
    <subcellularLocation>
        <location evidence="2">Golgi apparatus membrane</location>
        <topology evidence="2">Multi-pass membrane protein</topology>
    </subcellularLocation>
</comment>
<keyword evidence="9" id="KW-0677">Repeat</keyword>
<dbReference type="AlphaFoldDB" id="A0A2J7PML7"/>
<dbReference type="STRING" id="105785.A0A2J7PML7"/>
<feature type="transmembrane region" description="Helical" evidence="13">
    <location>
        <begin position="157"/>
        <end position="178"/>
    </location>
</feature>
<dbReference type="Gene3D" id="1.20.1280.290">
    <property type="match status" value="2"/>
</dbReference>
<evidence type="ECO:0000256" key="3">
    <source>
        <dbReference type="ARBA" id="ARBA00007809"/>
    </source>
</evidence>
<evidence type="ECO:0000256" key="2">
    <source>
        <dbReference type="ARBA" id="ARBA00004653"/>
    </source>
</evidence>
<dbReference type="OrthoDB" id="409725at2759"/>
<evidence type="ECO:0000256" key="1">
    <source>
        <dbReference type="ARBA" id="ARBA00004651"/>
    </source>
</evidence>
<evidence type="ECO:0000313" key="15">
    <source>
        <dbReference type="Proteomes" id="UP000235965"/>
    </source>
</evidence>
<keyword evidence="7 14" id="KW-0762">Sugar transport</keyword>
<evidence type="ECO:0000256" key="11">
    <source>
        <dbReference type="ARBA" id="ARBA00023034"/>
    </source>
</evidence>
<evidence type="ECO:0000313" key="14">
    <source>
        <dbReference type="EMBL" id="PNF17582.1"/>
    </source>
</evidence>
<feature type="transmembrane region" description="Helical" evidence="13">
    <location>
        <begin position="6"/>
        <end position="29"/>
    </location>
</feature>
<evidence type="ECO:0000256" key="10">
    <source>
        <dbReference type="ARBA" id="ARBA00022989"/>
    </source>
</evidence>
<dbReference type="InterPro" id="IPR004316">
    <property type="entry name" value="SWEET_rpt"/>
</dbReference>
<evidence type="ECO:0000256" key="4">
    <source>
        <dbReference type="ARBA" id="ARBA00021741"/>
    </source>
</evidence>
<keyword evidence="11" id="KW-0333">Golgi apparatus</keyword>
<keyword evidence="8 13" id="KW-0812">Transmembrane</keyword>
<comment type="caution">
    <text evidence="14">The sequence shown here is derived from an EMBL/GenBank/DDBJ whole genome shotgun (WGS) entry which is preliminary data.</text>
</comment>
<keyword evidence="5" id="KW-0813">Transport</keyword>
<feature type="transmembrane region" description="Helical" evidence="13">
    <location>
        <begin position="100"/>
        <end position="116"/>
    </location>
</feature>
<keyword evidence="15" id="KW-1185">Reference proteome</keyword>
<feature type="transmembrane region" description="Helical" evidence="13">
    <location>
        <begin position="41"/>
        <end position="61"/>
    </location>
</feature>
<dbReference type="Pfam" id="PF03083">
    <property type="entry name" value="MtN3_slv"/>
    <property type="match status" value="2"/>
</dbReference>
<keyword evidence="12 13" id="KW-0472">Membrane</keyword>
<feature type="transmembrane region" description="Helical" evidence="13">
    <location>
        <begin position="128"/>
        <end position="145"/>
    </location>
</feature>
<organism evidence="14 15">
    <name type="scientific">Cryptotermes secundus</name>
    <dbReference type="NCBI Taxonomy" id="105785"/>
    <lineage>
        <taxon>Eukaryota</taxon>
        <taxon>Metazoa</taxon>
        <taxon>Ecdysozoa</taxon>
        <taxon>Arthropoda</taxon>
        <taxon>Hexapoda</taxon>
        <taxon>Insecta</taxon>
        <taxon>Pterygota</taxon>
        <taxon>Neoptera</taxon>
        <taxon>Polyneoptera</taxon>
        <taxon>Dictyoptera</taxon>
        <taxon>Blattodea</taxon>
        <taxon>Blattoidea</taxon>
        <taxon>Termitoidae</taxon>
        <taxon>Kalotermitidae</taxon>
        <taxon>Cryptotermitinae</taxon>
        <taxon>Cryptotermes</taxon>
    </lineage>
</organism>
<dbReference type="PANTHER" id="PTHR10791">
    <property type="entry name" value="RAG1-ACTIVATING PROTEIN 1"/>
    <property type="match status" value="1"/>
</dbReference>
<dbReference type="FunCoup" id="A0A2J7PML7">
    <property type="interactions" value="172"/>
</dbReference>
<evidence type="ECO:0000256" key="7">
    <source>
        <dbReference type="ARBA" id="ARBA00022597"/>
    </source>
</evidence>
<protein>
    <recommendedName>
        <fullName evidence="4">Sugar transporter SWEET1</fullName>
    </recommendedName>
</protein>
<comment type="similarity">
    <text evidence="3">Belongs to the SWEET sugar transporter family.</text>
</comment>
<dbReference type="GO" id="GO:0005886">
    <property type="term" value="C:plasma membrane"/>
    <property type="evidence" value="ECO:0007669"/>
    <property type="project" value="UniProtKB-SubCell"/>
</dbReference>
<feature type="transmembrane region" description="Helical" evidence="13">
    <location>
        <begin position="184"/>
        <end position="205"/>
    </location>
</feature>
<dbReference type="PANTHER" id="PTHR10791:SF5">
    <property type="entry name" value="SUGAR TRANSPORTER SWEET"/>
    <property type="match status" value="1"/>
</dbReference>